<dbReference type="InterPro" id="IPR006665">
    <property type="entry name" value="OmpA-like"/>
</dbReference>
<dbReference type="Pfam" id="PF04972">
    <property type="entry name" value="BON"/>
    <property type="match status" value="1"/>
</dbReference>
<accession>A0ABT5TDA7</accession>
<feature type="region of interest" description="Disordered" evidence="5">
    <location>
        <begin position="625"/>
        <end position="669"/>
    </location>
</feature>
<evidence type="ECO:0000313" key="7">
    <source>
        <dbReference type="EMBL" id="MDD7972137.1"/>
    </source>
</evidence>
<dbReference type="Pfam" id="PF00691">
    <property type="entry name" value="OmpA"/>
    <property type="match status" value="1"/>
</dbReference>
<evidence type="ECO:0000313" key="8">
    <source>
        <dbReference type="Proteomes" id="UP001431784"/>
    </source>
</evidence>
<keyword evidence="3" id="KW-0998">Cell outer membrane</keyword>
<feature type="compositionally biased region" description="Acidic residues" evidence="5">
    <location>
        <begin position="634"/>
        <end position="650"/>
    </location>
</feature>
<dbReference type="PRINTS" id="PR01021">
    <property type="entry name" value="OMPADOMAIN"/>
</dbReference>
<dbReference type="SUPFAM" id="SSF103088">
    <property type="entry name" value="OmpA-like"/>
    <property type="match status" value="1"/>
</dbReference>
<dbReference type="InterPro" id="IPR006664">
    <property type="entry name" value="OMP_bac"/>
</dbReference>
<dbReference type="Gene3D" id="3.40.1520.20">
    <property type="match status" value="3"/>
</dbReference>
<comment type="caution">
    <text evidence="7">The sequence shown here is derived from an EMBL/GenBank/DDBJ whole genome shotgun (WGS) entry which is preliminary data.</text>
</comment>
<evidence type="ECO:0000259" key="6">
    <source>
        <dbReference type="PROSITE" id="PS51123"/>
    </source>
</evidence>
<keyword evidence="2 4" id="KW-0472">Membrane</keyword>
<evidence type="ECO:0000256" key="5">
    <source>
        <dbReference type="SAM" id="MobiDB-lite"/>
    </source>
</evidence>
<dbReference type="InterPro" id="IPR007055">
    <property type="entry name" value="BON_dom"/>
</dbReference>
<reference evidence="7" key="1">
    <citation type="submission" date="2023-02" db="EMBL/GenBank/DDBJ databases">
        <title>Description of Roseinatronobacter alkalisoli sp. nov., an alkaliphilic bacerium isolated from soda soil.</title>
        <authorList>
            <person name="Wei W."/>
        </authorList>
    </citation>
    <scope>NUCLEOTIDE SEQUENCE</scope>
    <source>
        <strain evidence="7">HJB301</strain>
    </source>
</reference>
<comment type="subcellular location">
    <subcellularLocation>
        <location evidence="1">Cell outer membrane</location>
    </subcellularLocation>
</comment>
<dbReference type="InterPro" id="IPR050330">
    <property type="entry name" value="Bact_OuterMem_StrucFunc"/>
</dbReference>
<dbReference type="PANTHER" id="PTHR30329:SF21">
    <property type="entry name" value="LIPOPROTEIN YIAD-RELATED"/>
    <property type="match status" value="1"/>
</dbReference>
<evidence type="ECO:0000256" key="4">
    <source>
        <dbReference type="PROSITE-ProRule" id="PRU00473"/>
    </source>
</evidence>
<keyword evidence="8" id="KW-1185">Reference proteome</keyword>
<organism evidence="7 8">
    <name type="scientific">Roseinatronobacter alkalisoli</name>
    <dbReference type="NCBI Taxonomy" id="3028235"/>
    <lineage>
        <taxon>Bacteria</taxon>
        <taxon>Pseudomonadati</taxon>
        <taxon>Pseudomonadota</taxon>
        <taxon>Alphaproteobacteria</taxon>
        <taxon>Rhodobacterales</taxon>
        <taxon>Paracoccaceae</taxon>
        <taxon>Roseinatronobacter</taxon>
    </lineage>
</organism>
<evidence type="ECO:0000256" key="1">
    <source>
        <dbReference type="ARBA" id="ARBA00004442"/>
    </source>
</evidence>
<dbReference type="EMBL" id="JAQZSM010000012">
    <property type="protein sequence ID" value="MDD7972137.1"/>
    <property type="molecule type" value="Genomic_DNA"/>
</dbReference>
<dbReference type="Proteomes" id="UP001431784">
    <property type="component" value="Unassembled WGS sequence"/>
</dbReference>
<evidence type="ECO:0000256" key="3">
    <source>
        <dbReference type="ARBA" id="ARBA00023237"/>
    </source>
</evidence>
<dbReference type="Gene3D" id="3.30.1330.60">
    <property type="entry name" value="OmpA-like domain"/>
    <property type="match status" value="1"/>
</dbReference>
<feature type="domain" description="OmpA-like" evidence="6">
    <location>
        <begin position="508"/>
        <end position="626"/>
    </location>
</feature>
<dbReference type="CDD" id="cd07185">
    <property type="entry name" value="OmpA_C-like"/>
    <property type="match status" value="1"/>
</dbReference>
<proteinExistence type="predicted"/>
<dbReference type="RefSeq" id="WP_274352810.1">
    <property type="nucleotide sequence ID" value="NZ_JAQZSM010000012.1"/>
</dbReference>
<evidence type="ECO:0000256" key="2">
    <source>
        <dbReference type="ARBA" id="ARBA00023136"/>
    </source>
</evidence>
<name>A0ABT5TDA7_9RHOB</name>
<dbReference type="PROSITE" id="PS51123">
    <property type="entry name" value="OMPA_2"/>
    <property type="match status" value="1"/>
</dbReference>
<gene>
    <name evidence="7" type="ORF">PUT78_13605</name>
</gene>
<sequence length="669" mass="71961">MRNRISHIMAVLQNDPITVLQRYKGYALAIAAFLLAAFLAVAGASLSVRAIELLLVREARAALHEAEIDWPEIQADGLLVTMNGQAASEAERFRALGIVSAVVGAERVIDGLTVAPSIAISAPRFSVEMMRNGLDVSLIGLVPESYDVSGIVRQIEGIGPEVSVVNMVETASHAIPFGWERSVEYALKAMALVPVSKISVSADQVEIYGLAESERQRDDFRQRLQRERPRGVIASIEISAPRPAITPFTLRFVIDGEGARFDACSADSQEARAAILQAARQAGASGVLECTIGLGSPSPRWQAAAVAALRAVADAGAGTVTFSDTDISFVVPNAVEIAEFDRIVGRLENALPDIFSLQADRLPPEEGELEAQGDAVEFSASLSPEGSVTLQGRLTDERLRSALLSMARSEFGMSAVEIQANITPDTPEGWPVRTMLAVDVLSYLEHGSVRVRPTQIDVRGVTGDTASSDRISQLLADRLGPGARFNLNISYDERFDPVAMQPTPARCEAWIKDILAEEQITFDPGSASLVADAARVLDQIAEILRDCGRLEMEIAGHTDSQGRLETNMRLSQQRAEAVMAALLARGIPISGFEARGYGPEFPIADNSTASGREANRRIEFRLIGDSAAAAREETGEDVPEEPRDESELEIEVTTGAGDAPRPPPRPERP</sequence>
<dbReference type="InterPro" id="IPR036737">
    <property type="entry name" value="OmpA-like_sf"/>
</dbReference>
<dbReference type="PANTHER" id="PTHR30329">
    <property type="entry name" value="STATOR ELEMENT OF FLAGELLAR MOTOR COMPLEX"/>
    <property type="match status" value="1"/>
</dbReference>
<protein>
    <submittedName>
        <fullName evidence="7">OmpA family protein</fullName>
    </submittedName>
</protein>